<gene>
    <name evidence="11" type="primary">fliR</name>
    <name evidence="11" type="ORF">Q0812_07290</name>
</gene>
<feature type="transmembrane region" description="Helical" evidence="10">
    <location>
        <begin position="124"/>
        <end position="145"/>
    </location>
</feature>
<evidence type="ECO:0000256" key="8">
    <source>
        <dbReference type="ARBA" id="ARBA00023143"/>
    </source>
</evidence>
<evidence type="ECO:0000313" key="11">
    <source>
        <dbReference type="EMBL" id="MDO1559230.1"/>
    </source>
</evidence>
<evidence type="ECO:0000256" key="10">
    <source>
        <dbReference type="RuleBase" id="RU362071"/>
    </source>
</evidence>
<evidence type="ECO:0000313" key="12">
    <source>
        <dbReference type="Proteomes" id="UP001169063"/>
    </source>
</evidence>
<dbReference type="PANTHER" id="PTHR30065:SF8">
    <property type="entry name" value="FLAGELLAR BIOSYNTHETIC PROTEIN FLIR"/>
    <property type="match status" value="1"/>
</dbReference>
<dbReference type="RefSeq" id="WP_302109666.1">
    <property type="nucleotide sequence ID" value="NZ_JAUKTR010000003.1"/>
</dbReference>
<dbReference type="Pfam" id="PF01311">
    <property type="entry name" value="Bac_export_1"/>
    <property type="match status" value="1"/>
</dbReference>
<keyword evidence="11" id="KW-0282">Flagellum</keyword>
<accession>A0ABT8SKZ6</accession>
<comment type="caution">
    <text evidence="11">The sequence shown here is derived from an EMBL/GenBank/DDBJ whole genome shotgun (WGS) entry which is preliminary data.</text>
</comment>
<evidence type="ECO:0000256" key="1">
    <source>
        <dbReference type="ARBA" id="ARBA00002578"/>
    </source>
</evidence>
<dbReference type="PANTHER" id="PTHR30065">
    <property type="entry name" value="FLAGELLAR BIOSYNTHETIC PROTEIN FLIR"/>
    <property type="match status" value="1"/>
</dbReference>
<feature type="transmembrane region" description="Helical" evidence="10">
    <location>
        <begin position="43"/>
        <end position="60"/>
    </location>
</feature>
<evidence type="ECO:0000256" key="6">
    <source>
        <dbReference type="ARBA" id="ARBA00022989"/>
    </source>
</evidence>
<organism evidence="11 12">
    <name type="scientific">Peiella sedimenti</name>
    <dbReference type="NCBI Taxonomy" id="3061083"/>
    <lineage>
        <taxon>Bacteria</taxon>
        <taxon>Pseudomonadati</taxon>
        <taxon>Pseudomonadota</taxon>
        <taxon>Alphaproteobacteria</taxon>
        <taxon>Caulobacterales</taxon>
        <taxon>Caulobacteraceae</taxon>
        <taxon>Peiella</taxon>
    </lineage>
</organism>
<evidence type="ECO:0000256" key="7">
    <source>
        <dbReference type="ARBA" id="ARBA00023136"/>
    </source>
</evidence>
<evidence type="ECO:0000256" key="4">
    <source>
        <dbReference type="ARBA" id="ARBA00022475"/>
    </source>
</evidence>
<keyword evidence="6 10" id="KW-1133">Transmembrane helix</keyword>
<dbReference type="InterPro" id="IPR002010">
    <property type="entry name" value="T3SS_IM_R"/>
</dbReference>
<dbReference type="InterPro" id="IPR006303">
    <property type="entry name" value="FliR"/>
</dbReference>
<evidence type="ECO:0000256" key="2">
    <source>
        <dbReference type="ARBA" id="ARBA00009772"/>
    </source>
</evidence>
<comment type="function">
    <text evidence="1 10">Role in flagellar biosynthesis.</text>
</comment>
<evidence type="ECO:0000256" key="5">
    <source>
        <dbReference type="ARBA" id="ARBA00022692"/>
    </source>
</evidence>
<keyword evidence="11" id="KW-0966">Cell projection</keyword>
<dbReference type="Proteomes" id="UP001169063">
    <property type="component" value="Unassembled WGS sequence"/>
</dbReference>
<protein>
    <recommendedName>
        <fullName evidence="3 9">Flagellar biosynthetic protein FliR</fullName>
    </recommendedName>
</protein>
<feature type="transmembrane region" description="Helical" evidence="10">
    <location>
        <begin position="80"/>
        <end position="103"/>
    </location>
</feature>
<keyword evidence="8 10" id="KW-0975">Bacterial flagellum</keyword>
<sequence>MEPYATADELWAGALVFARVGAVVMLIPGVGEAYVPPRIRLSFALLLSLVFTPLVAPGLPPLPDQLSGVVGWMLRETLTGLALGILMRMTLSALGVAGEVVSLQTTLSFAQTANPLQAQPGTTLAAFLTLLGVTLIFATNLHHLFITAISDSYQLIAPQRPLLIQDFAATAVTTAAQAFKVGIQIAAPVMVFALIFNVASGLVGRVMPQFQIFFAAAPLNVLLGLSVFALSLGVGGMVFIEAYRRALAVFSGG</sequence>
<evidence type="ECO:0000256" key="9">
    <source>
        <dbReference type="NCBIfam" id="TIGR01400"/>
    </source>
</evidence>
<feature type="transmembrane region" description="Helical" evidence="10">
    <location>
        <begin position="185"/>
        <end position="207"/>
    </location>
</feature>
<keyword evidence="7 10" id="KW-0472">Membrane</keyword>
<keyword evidence="4 10" id="KW-1003">Cell membrane</keyword>
<comment type="subcellular location">
    <subcellularLocation>
        <location evidence="10">Cell membrane</location>
        <topology evidence="10">Multi-pass membrane protein</topology>
    </subcellularLocation>
    <subcellularLocation>
        <location evidence="10">Bacterial flagellum basal body</location>
    </subcellularLocation>
</comment>
<name>A0ABT8SKZ6_9CAUL</name>
<reference evidence="11" key="1">
    <citation type="submission" date="2023-07" db="EMBL/GenBank/DDBJ databases">
        <title>Brevundimonas soil sp. nov., isolated from the soil of chemical plant.</title>
        <authorList>
            <person name="Wu N."/>
        </authorList>
    </citation>
    <scope>NUCLEOTIDE SEQUENCE</scope>
    <source>
        <strain evidence="11">XZ-24</strain>
    </source>
</reference>
<evidence type="ECO:0000256" key="3">
    <source>
        <dbReference type="ARBA" id="ARBA00021717"/>
    </source>
</evidence>
<keyword evidence="5 10" id="KW-0812">Transmembrane</keyword>
<proteinExistence type="inferred from homology"/>
<dbReference type="PRINTS" id="PR00953">
    <property type="entry name" value="TYPE3IMRPROT"/>
</dbReference>
<keyword evidence="12" id="KW-1185">Reference proteome</keyword>
<feature type="transmembrane region" description="Helical" evidence="10">
    <location>
        <begin position="219"/>
        <end position="240"/>
    </location>
</feature>
<keyword evidence="11" id="KW-0969">Cilium</keyword>
<dbReference type="EMBL" id="JAUKTR010000003">
    <property type="protein sequence ID" value="MDO1559230.1"/>
    <property type="molecule type" value="Genomic_DNA"/>
</dbReference>
<dbReference type="NCBIfam" id="TIGR01400">
    <property type="entry name" value="fliR"/>
    <property type="match status" value="1"/>
</dbReference>
<comment type="similarity">
    <text evidence="2 10">Belongs to the FliR/MopE/SpaR family.</text>
</comment>
<feature type="transmembrane region" description="Helical" evidence="10">
    <location>
        <begin position="12"/>
        <end position="31"/>
    </location>
</feature>